<proteinExistence type="predicted"/>
<organism evidence="1 2">
    <name type="scientific">Ancylostoma ceylanicum</name>
    <dbReference type="NCBI Taxonomy" id="53326"/>
    <lineage>
        <taxon>Eukaryota</taxon>
        <taxon>Metazoa</taxon>
        <taxon>Ecdysozoa</taxon>
        <taxon>Nematoda</taxon>
        <taxon>Chromadorea</taxon>
        <taxon>Rhabditida</taxon>
        <taxon>Rhabditina</taxon>
        <taxon>Rhabditomorpha</taxon>
        <taxon>Strongyloidea</taxon>
        <taxon>Ancylostomatidae</taxon>
        <taxon>Ancylostomatinae</taxon>
        <taxon>Ancylostoma</taxon>
    </lineage>
</organism>
<evidence type="ECO:0000313" key="1">
    <source>
        <dbReference type="EMBL" id="EYC17141.1"/>
    </source>
</evidence>
<accession>A0A016UQD8</accession>
<evidence type="ECO:0000313" key="2">
    <source>
        <dbReference type="Proteomes" id="UP000024635"/>
    </source>
</evidence>
<reference evidence="2" key="1">
    <citation type="journal article" date="2015" name="Nat. Genet.">
        <title>The genome and transcriptome of the zoonotic hookworm Ancylostoma ceylanicum identify infection-specific gene families.</title>
        <authorList>
            <person name="Schwarz E.M."/>
            <person name="Hu Y."/>
            <person name="Antoshechkin I."/>
            <person name="Miller M.M."/>
            <person name="Sternberg P.W."/>
            <person name="Aroian R.V."/>
        </authorList>
    </citation>
    <scope>NUCLEOTIDE SEQUENCE</scope>
    <source>
        <strain evidence="2">HY135</strain>
    </source>
</reference>
<keyword evidence="2" id="KW-1185">Reference proteome</keyword>
<comment type="caution">
    <text evidence="1">The sequence shown here is derived from an EMBL/GenBank/DDBJ whole genome shotgun (WGS) entry which is preliminary data.</text>
</comment>
<protein>
    <submittedName>
        <fullName evidence="1">Uncharacterized protein</fullName>
    </submittedName>
</protein>
<dbReference type="AlphaFoldDB" id="A0A016UQD8"/>
<name>A0A016UQD8_9BILA</name>
<gene>
    <name evidence="1" type="primary">Acey_s0031.g2295</name>
    <name evidence="1" type="ORF">Y032_0031g2295</name>
</gene>
<dbReference type="Proteomes" id="UP000024635">
    <property type="component" value="Unassembled WGS sequence"/>
</dbReference>
<sequence>MPPTGRGDRPAEGDPRHITWLRRLLCLRRKQGCPTFHNYCSNNDVSRDEDRYQSWSIAEHNQLPSTKIIIFLLFS</sequence>
<dbReference type="EMBL" id="JARK01001367">
    <property type="protein sequence ID" value="EYC17141.1"/>
    <property type="molecule type" value="Genomic_DNA"/>
</dbReference>